<dbReference type="EMBL" id="JAAIKT010000014">
    <property type="protein sequence ID" value="NEW71632.1"/>
    <property type="molecule type" value="Genomic_DNA"/>
</dbReference>
<dbReference type="AlphaFoldDB" id="A0A6G4AED7"/>
<sequence>MEGEPHEGRKRLRTAVRVGFASDETRPLPATSVLDPGVPLSPVSIDGAVTSLPTPPVLEEWYRRYLDRAELDISSSGVQPYSFAELRRIAGIGHDELDGIVMDDSTSQGSPELRQAIADRYAGGRREHVMVTHGSSEAIALTLGTLLEPGDRVVLSDSLYHSLGHFARERGCEIRTLPLGELSDGSFPDAVLRDTIGPGTKAVVANFPHNPTGLSLSRAGYSEFLDRVAYSGALLVWDGAFAEITHGADPLPNPEMLYPHTVSYGTFSKVYGLPGLRFGWCIAAPELIERTFPLRDRTTLFLSPLVERIALHAVRAAPRLIGPRAEQARRNLRLMDHWVDRHADVVAWQRPHGGVCGLLELPHVADVERFCLELLDRTGTLLVPGTAFDLPHGVRLGFGGAAEEFAAGLDRLSGFLRGARGRR</sequence>
<dbReference type="CDD" id="cd00609">
    <property type="entry name" value="AAT_like"/>
    <property type="match status" value="1"/>
</dbReference>
<evidence type="ECO:0000313" key="3">
    <source>
        <dbReference type="Proteomes" id="UP000476310"/>
    </source>
</evidence>
<dbReference type="EC" id="4.2.1.145" evidence="2"/>
<dbReference type="InterPro" id="IPR023965">
    <property type="entry name" value="Capreomycidine_synthase"/>
</dbReference>
<evidence type="ECO:0000313" key="2">
    <source>
        <dbReference type="EMBL" id="NEW71632.1"/>
    </source>
</evidence>
<gene>
    <name evidence="2" type="primary">vioD</name>
    <name evidence="2" type="ORF">G4H13_14795</name>
</gene>
<dbReference type="InterPro" id="IPR015422">
    <property type="entry name" value="PyrdxlP-dep_Trfase_small"/>
</dbReference>
<dbReference type="GO" id="GO:0016829">
    <property type="term" value="F:lyase activity"/>
    <property type="evidence" value="ECO:0007669"/>
    <property type="project" value="UniProtKB-KW"/>
</dbReference>
<dbReference type="InterPro" id="IPR015424">
    <property type="entry name" value="PyrdxlP-dep_Trfase"/>
</dbReference>
<organism evidence="2 3">
    <name type="scientific">Streptomyces rhizosphaericus</name>
    <dbReference type="NCBI Taxonomy" id="114699"/>
    <lineage>
        <taxon>Bacteria</taxon>
        <taxon>Bacillati</taxon>
        <taxon>Actinomycetota</taxon>
        <taxon>Actinomycetes</taxon>
        <taxon>Kitasatosporales</taxon>
        <taxon>Streptomycetaceae</taxon>
        <taxon>Streptomyces</taxon>
        <taxon>Streptomyces violaceusniger group</taxon>
    </lineage>
</organism>
<protein>
    <submittedName>
        <fullName evidence="2">Capreomycidine synthase</fullName>
        <ecNumber evidence="2">4.2.1.145</ecNumber>
    </submittedName>
</protein>
<name>A0A6G4AED7_9ACTN</name>
<dbReference type="Pfam" id="PF00155">
    <property type="entry name" value="Aminotran_1_2"/>
    <property type="match status" value="1"/>
</dbReference>
<accession>A0A6G4AED7</accession>
<dbReference type="SUPFAM" id="SSF53383">
    <property type="entry name" value="PLP-dependent transferases"/>
    <property type="match status" value="1"/>
</dbReference>
<dbReference type="InterPro" id="IPR015421">
    <property type="entry name" value="PyrdxlP-dep_Trfase_major"/>
</dbReference>
<keyword evidence="2" id="KW-0456">Lyase</keyword>
<dbReference type="InterPro" id="IPR004839">
    <property type="entry name" value="Aminotransferase_I/II_large"/>
</dbReference>
<dbReference type="Gene3D" id="3.90.1150.10">
    <property type="entry name" value="Aspartate Aminotransferase, domain 1"/>
    <property type="match status" value="1"/>
</dbReference>
<keyword evidence="3" id="KW-1185">Reference proteome</keyword>
<evidence type="ECO:0000259" key="1">
    <source>
        <dbReference type="Pfam" id="PF00155"/>
    </source>
</evidence>
<feature type="domain" description="Aminotransferase class I/classII large" evidence="1">
    <location>
        <begin position="106"/>
        <end position="412"/>
    </location>
</feature>
<dbReference type="PANTHER" id="PTHR43510:SF1">
    <property type="entry name" value="AMINOTRANSFERASE FUNCTION, HYPOTHETICAL (EUROFUNG)"/>
    <property type="match status" value="1"/>
</dbReference>
<dbReference type="Gene3D" id="3.40.640.10">
    <property type="entry name" value="Type I PLP-dependent aspartate aminotransferase-like (Major domain)"/>
    <property type="match status" value="1"/>
</dbReference>
<dbReference type="GO" id="GO:0030170">
    <property type="term" value="F:pyridoxal phosphate binding"/>
    <property type="evidence" value="ECO:0007669"/>
    <property type="project" value="InterPro"/>
</dbReference>
<proteinExistence type="predicted"/>
<dbReference type="NCBIfam" id="TIGR03947">
    <property type="entry name" value="viomycin_VioD"/>
    <property type="match status" value="1"/>
</dbReference>
<dbReference type="Proteomes" id="UP000476310">
    <property type="component" value="Unassembled WGS sequence"/>
</dbReference>
<dbReference type="PANTHER" id="PTHR43510">
    <property type="entry name" value="AMINOTRANSFERASE FUNCTION, HYPOTHETICAL (EUROFUNG)"/>
    <property type="match status" value="1"/>
</dbReference>
<comment type="caution">
    <text evidence="2">The sequence shown here is derived from an EMBL/GenBank/DDBJ whole genome shotgun (WGS) entry which is preliminary data.</text>
</comment>
<reference evidence="2" key="1">
    <citation type="submission" date="2020-02" db="EMBL/GenBank/DDBJ databases">
        <title>A new Streptomyces sp. for controlling soil-borne diseases.</title>
        <authorList>
            <person name="Li X."/>
            <person name="Tian Y."/>
            <person name="Gao K."/>
        </authorList>
    </citation>
    <scope>NUCLEOTIDE SEQUENCE [LARGE SCALE GENOMIC DNA]</scope>
    <source>
        <strain evidence="2">0250</strain>
    </source>
</reference>